<evidence type="ECO:0000256" key="1">
    <source>
        <dbReference type="SAM" id="MobiDB-lite"/>
    </source>
</evidence>
<gene>
    <name evidence="2" type="ORF">H1164_11765</name>
</gene>
<feature type="compositionally biased region" description="Basic and acidic residues" evidence="1">
    <location>
        <begin position="247"/>
        <end position="262"/>
    </location>
</feature>
<name>A0A7W2AIS7_9BACL</name>
<keyword evidence="3" id="KW-1185">Reference proteome</keyword>
<feature type="region of interest" description="Disordered" evidence="1">
    <location>
        <begin position="211"/>
        <end position="268"/>
    </location>
</feature>
<sequence>MQGCWKNLLLKWRLLLVAFGLLIFILFIPTLASWSDRIVLPALSNMNIFSITSQLVTLTDDMISETDKLKGQVEKAGQSLSALDDQKRLLDAQIATSGSIQTELGKQLDGNISAREKMEQILSRQADTYQITSNVASTASAISGQMNSTISHLQDVANTTGQIGENSNQVNGLLDQLLAELSQSEKNFRFLGHITSLLDSLQRLIGIHLPFPRGTQQEPPTGGEPSPVKKIVNGVTGLPKQIISGTERSKQGQTEEKDKKGLLDFLLP</sequence>
<proteinExistence type="predicted"/>
<dbReference type="RefSeq" id="WP_033101542.1">
    <property type="nucleotide sequence ID" value="NZ_JACEIP010000018.1"/>
</dbReference>
<dbReference type="EMBL" id="JACEIP010000018">
    <property type="protein sequence ID" value="MBA4543570.1"/>
    <property type="molecule type" value="Genomic_DNA"/>
</dbReference>
<dbReference type="AlphaFoldDB" id="A0A7W2AIS7"/>
<dbReference type="Proteomes" id="UP000530514">
    <property type="component" value="Unassembled WGS sequence"/>
</dbReference>
<accession>A0A7W2AIS7</accession>
<reference evidence="2 3" key="1">
    <citation type="submission" date="2020-07" db="EMBL/GenBank/DDBJ databases">
        <authorList>
            <person name="Feng H."/>
        </authorList>
    </citation>
    <scope>NUCLEOTIDE SEQUENCE [LARGE SCALE GENOMIC DNA]</scope>
    <source>
        <strain evidence="3">s-11</strain>
    </source>
</reference>
<evidence type="ECO:0000313" key="2">
    <source>
        <dbReference type="EMBL" id="MBA4543570.1"/>
    </source>
</evidence>
<comment type="caution">
    <text evidence="2">The sequence shown here is derived from an EMBL/GenBank/DDBJ whole genome shotgun (WGS) entry which is preliminary data.</text>
</comment>
<organism evidence="2 3">
    <name type="scientific">Thermoactinomyces daqus</name>
    <dbReference type="NCBI Taxonomy" id="1329516"/>
    <lineage>
        <taxon>Bacteria</taxon>
        <taxon>Bacillati</taxon>
        <taxon>Bacillota</taxon>
        <taxon>Bacilli</taxon>
        <taxon>Bacillales</taxon>
        <taxon>Thermoactinomycetaceae</taxon>
        <taxon>Thermoactinomyces</taxon>
    </lineage>
</organism>
<protein>
    <submittedName>
        <fullName evidence="2">Uncharacterized protein</fullName>
    </submittedName>
</protein>
<evidence type="ECO:0000313" key="3">
    <source>
        <dbReference type="Proteomes" id="UP000530514"/>
    </source>
</evidence>
<dbReference type="OrthoDB" id="2989874at2"/>